<keyword evidence="3" id="KW-0378">Hydrolase</keyword>
<dbReference type="EMBL" id="PNCG01000002">
    <property type="protein sequence ID" value="TMP88156.1"/>
    <property type="molecule type" value="Genomic_DNA"/>
</dbReference>
<evidence type="ECO:0000313" key="5">
    <source>
        <dbReference type="Proteomes" id="UP000305874"/>
    </source>
</evidence>
<dbReference type="Proteomes" id="UP000033664">
    <property type="component" value="Unassembled WGS sequence"/>
</dbReference>
<organism evidence="2 4">
    <name type="scientific">Pseudoalteromonas ruthenica</name>
    <dbReference type="NCBI Taxonomy" id="151081"/>
    <lineage>
        <taxon>Bacteria</taxon>
        <taxon>Pseudomonadati</taxon>
        <taxon>Pseudomonadota</taxon>
        <taxon>Gammaproteobacteria</taxon>
        <taxon>Alteromonadales</taxon>
        <taxon>Pseudoalteromonadaceae</taxon>
        <taxon>Pseudoalteromonas</taxon>
    </lineage>
</organism>
<dbReference type="eggNOG" id="ENOG502ZCJZ">
    <property type="taxonomic scope" value="Bacteria"/>
</dbReference>
<keyword evidence="3" id="KW-0540">Nuclease</keyword>
<dbReference type="STRING" id="151081.TW72_03820"/>
<name>A0A0F4PV04_9GAMM</name>
<keyword evidence="3" id="KW-0269">Exonuclease</keyword>
<protein>
    <submittedName>
        <fullName evidence="3">Exonuclease III</fullName>
    </submittedName>
</protein>
<evidence type="ECO:0000256" key="1">
    <source>
        <dbReference type="SAM" id="SignalP"/>
    </source>
</evidence>
<reference evidence="3 5" key="2">
    <citation type="submission" date="2017-12" db="EMBL/GenBank/DDBJ databases">
        <authorList>
            <person name="Paulsen S."/>
            <person name="Gram L.K."/>
        </authorList>
    </citation>
    <scope>NUCLEOTIDE SEQUENCE [LARGE SCALE GENOMIC DNA]</scope>
    <source>
        <strain evidence="3 5">S2897</strain>
    </source>
</reference>
<feature type="chain" id="PRO_5035990075" evidence="1">
    <location>
        <begin position="20"/>
        <end position="145"/>
    </location>
</feature>
<comment type="caution">
    <text evidence="2">The sequence shown here is derived from an EMBL/GenBank/DDBJ whole genome shotgun (WGS) entry which is preliminary data.</text>
</comment>
<gene>
    <name evidence="3" type="ORF">CWC05_01575</name>
    <name evidence="2" type="ORF">TW72_03820</name>
</gene>
<reference evidence="2 4" key="1">
    <citation type="journal article" date="2015" name="BMC Genomics">
        <title>Genome mining reveals unlocked bioactive potential of marine Gram-negative bacteria.</title>
        <authorList>
            <person name="Machado H."/>
            <person name="Sonnenschein E.C."/>
            <person name="Melchiorsen J."/>
            <person name="Gram L."/>
        </authorList>
    </citation>
    <scope>NUCLEOTIDE SEQUENCE [LARGE SCALE GENOMIC DNA]</scope>
    <source>
        <strain evidence="2 4">S3137</strain>
    </source>
</reference>
<proteinExistence type="predicted"/>
<dbReference type="OrthoDB" id="6322294at2"/>
<dbReference type="AlphaFoldDB" id="A0A0F4PV04"/>
<dbReference type="PATRIC" id="fig|151081.8.peg.885"/>
<dbReference type="GO" id="GO:0004527">
    <property type="term" value="F:exonuclease activity"/>
    <property type="evidence" value="ECO:0007669"/>
    <property type="project" value="UniProtKB-KW"/>
</dbReference>
<dbReference type="RefSeq" id="WP_026110933.1">
    <property type="nucleotide sequence ID" value="NZ_CP023396.1"/>
</dbReference>
<reference evidence="3" key="4">
    <citation type="submission" date="2019-09" db="EMBL/GenBank/DDBJ databases">
        <title>Co-occurence of chitin degradation, pigmentation and bioactivity in marine Pseudoalteromonas.</title>
        <authorList>
            <person name="Sonnenschein E.C."/>
            <person name="Bech P.K."/>
        </authorList>
    </citation>
    <scope>NUCLEOTIDE SEQUENCE</scope>
    <source>
        <strain evidence="3">S2897</strain>
    </source>
</reference>
<dbReference type="EMBL" id="JXXZ01000003">
    <property type="protein sequence ID" value="KJZ01413.1"/>
    <property type="molecule type" value="Genomic_DNA"/>
</dbReference>
<reference evidence="5" key="3">
    <citation type="submission" date="2019-06" db="EMBL/GenBank/DDBJ databases">
        <title>Co-occurence of chitin degradation, pigmentation and bioactivity in marine Pseudoalteromonas.</title>
        <authorList>
            <person name="Sonnenschein E.C."/>
            <person name="Bech P.K."/>
        </authorList>
    </citation>
    <scope>NUCLEOTIDE SEQUENCE [LARGE SCALE GENOMIC DNA]</scope>
    <source>
        <strain evidence="5">S2897</strain>
    </source>
</reference>
<evidence type="ECO:0000313" key="3">
    <source>
        <dbReference type="EMBL" id="TMP88156.1"/>
    </source>
</evidence>
<feature type="signal peptide" evidence="1">
    <location>
        <begin position="1"/>
        <end position="19"/>
    </location>
</feature>
<evidence type="ECO:0000313" key="4">
    <source>
        <dbReference type="Proteomes" id="UP000033664"/>
    </source>
</evidence>
<keyword evidence="1" id="KW-0732">Signal</keyword>
<keyword evidence="4" id="KW-1185">Reference proteome</keyword>
<dbReference type="GeneID" id="58227612"/>
<accession>A0A0F4PV04</accession>
<sequence>MTKLTALVIPCLFATSAFASTERVYFAKNDSIESQVCVAAANQGLAAAKELGAKHGIRVSRVSSSLYCNGQDIRDIAKNVTVENANSDTAVSLYAKNNQRETQLCLEAAQKGLSTLSLQNKRLSNLRCNGQPVKEFVKRYRNAAI</sequence>
<evidence type="ECO:0000313" key="2">
    <source>
        <dbReference type="EMBL" id="KJZ01413.1"/>
    </source>
</evidence>
<dbReference type="Proteomes" id="UP000305874">
    <property type="component" value="Unassembled WGS sequence"/>
</dbReference>